<comment type="subcellular location">
    <subcellularLocation>
        <location evidence="2">Membrane</location>
        <topology evidence="2">Multi-pass membrane protein</topology>
    </subcellularLocation>
</comment>
<comment type="pathway">
    <text evidence="3">Secondary metabolite biosynthesis.</text>
</comment>
<dbReference type="GO" id="GO:0016765">
    <property type="term" value="F:transferase activity, transferring alkyl or aryl (other than methyl) groups"/>
    <property type="evidence" value="ECO:0007669"/>
    <property type="project" value="InterPro"/>
</dbReference>
<dbReference type="AlphaFoldDB" id="A0A6A6ETP9"/>
<dbReference type="InterPro" id="IPR044878">
    <property type="entry name" value="UbiA_sf"/>
</dbReference>
<sequence>MDILKRINFADRLPVWGFSFGVVNQSLDISPRSFGSLLISNWLYMTLIHATFCAWNDILDAHIDAFAARTAVRPLPSGRCSILTALIWFCVQFVIANIAIWNLLGPATYYSVVPIFALATLYPLAKRSLPWPQLALAPIVLWPVFVGWISASSRLDLTICGPLFLAYAAWTVYFDTA</sequence>
<evidence type="ECO:0000313" key="11">
    <source>
        <dbReference type="Proteomes" id="UP000800200"/>
    </source>
</evidence>
<keyword evidence="11" id="KW-1185">Reference proteome</keyword>
<accession>A0A6A6ETP9</accession>
<dbReference type="Proteomes" id="UP000800200">
    <property type="component" value="Unassembled WGS sequence"/>
</dbReference>
<evidence type="ECO:0000256" key="2">
    <source>
        <dbReference type="ARBA" id="ARBA00004141"/>
    </source>
</evidence>
<feature type="transmembrane region" description="Helical" evidence="9">
    <location>
        <begin position="131"/>
        <end position="149"/>
    </location>
</feature>
<proteinExistence type="inferred from homology"/>
<protein>
    <recommendedName>
        <fullName evidence="12">UbiA prenyltransferase</fullName>
    </recommendedName>
</protein>
<dbReference type="Gene3D" id="1.10.357.140">
    <property type="entry name" value="UbiA prenyltransferase"/>
    <property type="match status" value="1"/>
</dbReference>
<keyword evidence="7 9" id="KW-1133">Transmembrane helix</keyword>
<gene>
    <name evidence="10" type="ORF">K469DRAFT_547146</name>
</gene>
<dbReference type="EMBL" id="ML994611">
    <property type="protein sequence ID" value="KAF2194382.1"/>
    <property type="molecule type" value="Genomic_DNA"/>
</dbReference>
<evidence type="ECO:0000313" key="10">
    <source>
        <dbReference type="EMBL" id="KAF2194382.1"/>
    </source>
</evidence>
<dbReference type="Pfam" id="PF01040">
    <property type="entry name" value="UbiA"/>
    <property type="match status" value="1"/>
</dbReference>
<evidence type="ECO:0000256" key="9">
    <source>
        <dbReference type="SAM" id="Phobius"/>
    </source>
</evidence>
<comment type="similarity">
    <text evidence="4">Belongs to the UbiA prenyltransferase family.</text>
</comment>
<evidence type="ECO:0000256" key="6">
    <source>
        <dbReference type="ARBA" id="ARBA00022692"/>
    </source>
</evidence>
<feature type="transmembrane region" description="Helical" evidence="9">
    <location>
        <begin position="155"/>
        <end position="174"/>
    </location>
</feature>
<evidence type="ECO:0000256" key="3">
    <source>
        <dbReference type="ARBA" id="ARBA00005179"/>
    </source>
</evidence>
<comment type="cofactor">
    <cofactor evidence="1">
        <name>Mg(2+)</name>
        <dbReference type="ChEBI" id="CHEBI:18420"/>
    </cofactor>
</comment>
<dbReference type="PANTHER" id="PTHR11048">
    <property type="entry name" value="PRENYLTRANSFERASES"/>
    <property type="match status" value="1"/>
</dbReference>
<dbReference type="OrthoDB" id="18170at2759"/>
<evidence type="ECO:0000256" key="5">
    <source>
        <dbReference type="ARBA" id="ARBA00022679"/>
    </source>
</evidence>
<evidence type="ECO:0000256" key="1">
    <source>
        <dbReference type="ARBA" id="ARBA00001946"/>
    </source>
</evidence>
<evidence type="ECO:0000256" key="8">
    <source>
        <dbReference type="ARBA" id="ARBA00023136"/>
    </source>
</evidence>
<dbReference type="InterPro" id="IPR000537">
    <property type="entry name" value="UbiA_prenyltransferase"/>
</dbReference>
<dbReference type="GO" id="GO:0005886">
    <property type="term" value="C:plasma membrane"/>
    <property type="evidence" value="ECO:0007669"/>
    <property type="project" value="TreeGrafter"/>
</dbReference>
<name>A0A6A6ETP9_9PEZI</name>
<dbReference type="PANTHER" id="PTHR11048:SF28">
    <property type="entry name" value="4-HYDROXYBENZOATE POLYPRENYLTRANSFERASE, MITOCHONDRIAL"/>
    <property type="match status" value="1"/>
</dbReference>
<keyword evidence="5" id="KW-0808">Transferase</keyword>
<evidence type="ECO:0008006" key="12">
    <source>
        <dbReference type="Google" id="ProtNLM"/>
    </source>
</evidence>
<dbReference type="InterPro" id="IPR039653">
    <property type="entry name" value="Prenyltransferase"/>
</dbReference>
<evidence type="ECO:0000256" key="7">
    <source>
        <dbReference type="ARBA" id="ARBA00022989"/>
    </source>
</evidence>
<organism evidence="10 11">
    <name type="scientific">Zopfia rhizophila CBS 207.26</name>
    <dbReference type="NCBI Taxonomy" id="1314779"/>
    <lineage>
        <taxon>Eukaryota</taxon>
        <taxon>Fungi</taxon>
        <taxon>Dikarya</taxon>
        <taxon>Ascomycota</taxon>
        <taxon>Pezizomycotina</taxon>
        <taxon>Dothideomycetes</taxon>
        <taxon>Dothideomycetes incertae sedis</taxon>
        <taxon>Zopfiaceae</taxon>
        <taxon>Zopfia</taxon>
    </lineage>
</organism>
<keyword evidence="8 9" id="KW-0472">Membrane</keyword>
<keyword evidence="6 9" id="KW-0812">Transmembrane</keyword>
<reference evidence="10" key="1">
    <citation type="journal article" date="2020" name="Stud. Mycol.">
        <title>101 Dothideomycetes genomes: a test case for predicting lifestyles and emergence of pathogens.</title>
        <authorList>
            <person name="Haridas S."/>
            <person name="Albert R."/>
            <person name="Binder M."/>
            <person name="Bloem J."/>
            <person name="Labutti K."/>
            <person name="Salamov A."/>
            <person name="Andreopoulos B."/>
            <person name="Baker S."/>
            <person name="Barry K."/>
            <person name="Bills G."/>
            <person name="Bluhm B."/>
            <person name="Cannon C."/>
            <person name="Castanera R."/>
            <person name="Culley D."/>
            <person name="Daum C."/>
            <person name="Ezra D."/>
            <person name="Gonzalez J."/>
            <person name="Henrissat B."/>
            <person name="Kuo A."/>
            <person name="Liang C."/>
            <person name="Lipzen A."/>
            <person name="Lutzoni F."/>
            <person name="Magnuson J."/>
            <person name="Mondo S."/>
            <person name="Nolan M."/>
            <person name="Ohm R."/>
            <person name="Pangilinan J."/>
            <person name="Park H.-J."/>
            <person name="Ramirez L."/>
            <person name="Alfaro M."/>
            <person name="Sun H."/>
            <person name="Tritt A."/>
            <person name="Yoshinaga Y."/>
            <person name="Zwiers L.-H."/>
            <person name="Turgeon B."/>
            <person name="Goodwin S."/>
            <person name="Spatafora J."/>
            <person name="Crous P."/>
            <person name="Grigoriev I."/>
        </authorList>
    </citation>
    <scope>NUCLEOTIDE SEQUENCE</scope>
    <source>
        <strain evidence="10">CBS 207.26</strain>
    </source>
</reference>
<feature type="transmembrane region" description="Helical" evidence="9">
    <location>
        <begin position="80"/>
        <end position="101"/>
    </location>
</feature>
<evidence type="ECO:0000256" key="4">
    <source>
        <dbReference type="ARBA" id="ARBA00005985"/>
    </source>
</evidence>